<dbReference type="AlphaFoldDB" id="A0A1B6F2W2"/>
<accession>A0A1B6F2W2</accession>
<gene>
    <name evidence="1" type="ORF">g.1291</name>
</gene>
<dbReference type="EMBL" id="GECZ01025150">
    <property type="protein sequence ID" value="JAS44619.1"/>
    <property type="molecule type" value="Transcribed_RNA"/>
</dbReference>
<protein>
    <submittedName>
        <fullName evidence="1">Uncharacterized protein</fullName>
    </submittedName>
</protein>
<name>A0A1B6F2W2_9HEMI</name>
<reference evidence="1" key="1">
    <citation type="submission" date="2015-11" db="EMBL/GenBank/DDBJ databases">
        <title>De novo transcriptome assembly of four potential Pierce s Disease insect vectors from Arizona vineyards.</title>
        <authorList>
            <person name="Tassone E.E."/>
        </authorList>
    </citation>
    <scope>NUCLEOTIDE SEQUENCE</scope>
</reference>
<proteinExistence type="predicted"/>
<sequence>KTNVIDGMKIRRARASNRKEVVATSVTNSVGENKGLFFDGRKDKTIVKEKKGNKFYRKTVVEEHVSLVEEPGSIFLAHVAPAFGTGEGIKDSILKVTVI</sequence>
<organism evidence="1">
    <name type="scientific">Cuerna arida</name>
    <dbReference type="NCBI Taxonomy" id="1464854"/>
    <lineage>
        <taxon>Eukaryota</taxon>
        <taxon>Metazoa</taxon>
        <taxon>Ecdysozoa</taxon>
        <taxon>Arthropoda</taxon>
        <taxon>Hexapoda</taxon>
        <taxon>Insecta</taxon>
        <taxon>Pterygota</taxon>
        <taxon>Neoptera</taxon>
        <taxon>Paraneoptera</taxon>
        <taxon>Hemiptera</taxon>
        <taxon>Auchenorrhyncha</taxon>
        <taxon>Membracoidea</taxon>
        <taxon>Cicadellidae</taxon>
        <taxon>Cicadellinae</taxon>
        <taxon>Proconiini</taxon>
        <taxon>Cuerna</taxon>
    </lineage>
</organism>
<evidence type="ECO:0000313" key="1">
    <source>
        <dbReference type="EMBL" id="JAS44619.1"/>
    </source>
</evidence>
<feature type="non-terminal residue" evidence="1">
    <location>
        <position position="1"/>
    </location>
</feature>